<evidence type="ECO:0000313" key="1">
    <source>
        <dbReference type="EMBL" id="KAA6351540.1"/>
    </source>
</evidence>
<proteinExistence type="predicted"/>
<dbReference type="Gene3D" id="2.10.260.10">
    <property type="match status" value="1"/>
</dbReference>
<gene>
    <name evidence="1" type="ORF">EZS27_001063</name>
</gene>
<comment type="caution">
    <text evidence="1">The sequence shown here is derived from an EMBL/GenBank/DDBJ whole genome shotgun (WGS) entry which is preliminary data.</text>
</comment>
<reference evidence="1" key="1">
    <citation type="submission" date="2019-03" db="EMBL/GenBank/DDBJ databases">
        <title>Single cell metagenomics reveals metabolic interactions within the superorganism composed of flagellate Streblomastix strix and complex community of Bacteroidetes bacteria on its surface.</title>
        <authorList>
            <person name="Treitli S.C."/>
            <person name="Kolisko M."/>
            <person name="Husnik F."/>
            <person name="Keeling P."/>
            <person name="Hampl V."/>
        </authorList>
    </citation>
    <scope>NUCLEOTIDE SEQUENCE</scope>
    <source>
        <strain evidence="1">STM</strain>
    </source>
</reference>
<sequence>MNTNIIAIGTSKGIIIPSGALKQLNLSLRSSVEITVVDDSIVIKPVSENMLRAGWEQDAKLAAQSFDELADTGTMNENSLKWQTWE</sequence>
<dbReference type="EMBL" id="SNRY01000012">
    <property type="protein sequence ID" value="KAA6351540.1"/>
    <property type="molecule type" value="Genomic_DNA"/>
</dbReference>
<accession>A0A5J4T259</accession>
<name>A0A5J4T259_9ZZZZ</name>
<protein>
    <recommendedName>
        <fullName evidence="2">SpoVT-AbrB domain-containing protein</fullName>
    </recommendedName>
</protein>
<dbReference type="AlphaFoldDB" id="A0A5J4T259"/>
<evidence type="ECO:0008006" key="2">
    <source>
        <dbReference type="Google" id="ProtNLM"/>
    </source>
</evidence>
<organism evidence="1">
    <name type="scientific">termite gut metagenome</name>
    <dbReference type="NCBI Taxonomy" id="433724"/>
    <lineage>
        <taxon>unclassified sequences</taxon>
        <taxon>metagenomes</taxon>
        <taxon>organismal metagenomes</taxon>
    </lineage>
</organism>
<dbReference type="SUPFAM" id="SSF89447">
    <property type="entry name" value="AbrB/MazE/MraZ-like"/>
    <property type="match status" value="1"/>
</dbReference>
<dbReference type="InterPro" id="IPR037914">
    <property type="entry name" value="SpoVT-AbrB_sf"/>
</dbReference>